<dbReference type="AlphaFoldDB" id="A0A5B7DNC3"/>
<sequence>MTTPNPASECPSREGTRNVPRSDSFRDNDPRCLDTSLNYFYIKFYKIRGLRSDFQSVKHHLSSTKPHLFLTKTQLLTVAPSLFPPTFSILIFVPKLDVAQRLNLLLCPCSRIFRVFHHLTSTQ</sequence>
<accession>A0A5B7DNC3</accession>
<evidence type="ECO:0000313" key="3">
    <source>
        <dbReference type="Proteomes" id="UP000324222"/>
    </source>
</evidence>
<organism evidence="2 3">
    <name type="scientific">Portunus trituberculatus</name>
    <name type="common">Swimming crab</name>
    <name type="synonym">Neptunus trituberculatus</name>
    <dbReference type="NCBI Taxonomy" id="210409"/>
    <lineage>
        <taxon>Eukaryota</taxon>
        <taxon>Metazoa</taxon>
        <taxon>Ecdysozoa</taxon>
        <taxon>Arthropoda</taxon>
        <taxon>Crustacea</taxon>
        <taxon>Multicrustacea</taxon>
        <taxon>Malacostraca</taxon>
        <taxon>Eumalacostraca</taxon>
        <taxon>Eucarida</taxon>
        <taxon>Decapoda</taxon>
        <taxon>Pleocyemata</taxon>
        <taxon>Brachyura</taxon>
        <taxon>Eubrachyura</taxon>
        <taxon>Portunoidea</taxon>
        <taxon>Portunidae</taxon>
        <taxon>Portuninae</taxon>
        <taxon>Portunus</taxon>
    </lineage>
</organism>
<protein>
    <submittedName>
        <fullName evidence="2">Uncharacterized protein</fullName>
    </submittedName>
</protein>
<comment type="caution">
    <text evidence="2">The sequence shown here is derived from an EMBL/GenBank/DDBJ whole genome shotgun (WGS) entry which is preliminary data.</text>
</comment>
<feature type="region of interest" description="Disordered" evidence="1">
    <location>
        <begin position="1"/>
        <end position="28"/>
    </location>
</feature>
<evidence type="ECO:0000313" key="2">
    <source>
        <dbReference type="EMBL" id="MPC22980.1"/>
    </source>
</evidence>
<name>A0A5B7DNC3_PORTR</name>
<dbReference type="Proteomes" id="UP000324222">
    <property type="component" value="Unassembled WGS sequence"/>
</dbReference>
<reference evidence="2 3" key="1">
    <citation type="submission" date="2019-05" db="EMBL/GenBank/DDBJ databases">
        <title>Another draft genome of Portunus trituberculatus and its Hox gene families provides insights of decapod evolution.</title>
        <authorList>
            <person name="Jeong J.-H."/>
            <person name="Song I."/>
            <person name="Kim S."/>
            <person name="Choi T."/>
            <person name="Kim D."/>
            <person name="Ryu S."/>
            <person name="Kim W."/>
        </authorList>
    </citation>
    <scope>NUCLEOTIDE SEQUENCE [LARGE SCALE GENOMIC DNA]</scope>
    <source>
        <tissue evidence="2">Muscle</tissue>
    </source>
</reference>
<proteinExistence type="predicted"/>
<evidence type="ECO:0000256" key="1">
    <source>
        <dbReference type="SAM" id="MobiDB-lite"/>
    </source>
</evidence>
<keyword evidence="3" id="KW-1185">Reference proteome</keyword>
<gene>
    <name evidence="2" type="ORF">E2C01_016012</name>
</gene>
<dbReference type="EMBL" id="VSRR010001151">
    <property type="protein sequence ID" value="MPC22980.1"/>
    <property type="molecule type" value="Genomic_DNA"/>
</dbReference>